<accession>A0A6N7LW54</accession>
<feature type="transmembrane region" description="Helical" evidence="1">
    <location>
        <begin position="149"/>
        <end position="169"/>
    </location>
</feature>
<organism evidence="2 3">
    <name type="scientific">Alcanivorax sediminis</name>
    <dbReference type="NCBI Taxonomy" id="2663008"/>
    <lineage>
        <taxon>Bacteria</taxon>
        <taxon>Pseudomonadati</taxon>
        <taxon>Pseudomonadota</taxon>
        <taxon>Gammaproteobacteria</taxon>
        <taxon>Oceanospirillales</taxon>
        <taxon>Alcanivoracaceae</taxon>
        <taxon>Alcanivorax</taxon>
    </lineage>
</organism>
<keyword evidence="1" id="KW-0472">Membrane</keyword>
<protein>
    <submittedName>
        <fullName evidence="2">Sterol desaturase</fullName>
    </submittedName>
</protein>
<name>A0A6N7LW54_9GAMM</name>
<dbReference type="RefSeq" id="WP_153502278.1">
    <property type="nucleotide sequence ID" value="NZ_WIRE01000002.1"/>
</dbReference>
<feature type="transmembrane region" description="Helical" evidence="1">
    <location>
        <begin position="38"/>
        <end position="60"/>
    </location>
</feature>
<keyword evidence="1" id="KW-1133">Transmembrane helix</keyword>
<feature type="transmembrane region" description="Helical" evidence="1">
    <location>
        <begin position="80"/>
        <end position="103"/>
    </location>
</feature>
<evidence type="ECO:0000313" key="3">
    <source>
        <dbReference type="Proteomes" id="UP000469421"/>
    </source>
</evidence>
<evidence type="ECO:0000256" key="1">
    <source>
        <dbReference type="SAM" id="Phobius"/>
    </source>
</evidence>
<feature type="transmembrane region" description="Helical" evidence="1">
    <location>
        <begin position="6"/>
        <end position="26"/>
    </location>
</feature>
<dbReference type="Proteomes" id="UP000469421">
    <property type="component" value="Unassembled WGS sequence"/>
</dbReference>
<dbReference type="AlphaFoldDB" id="A0A6N7LW54"/>
<comment type="caution">
    <text evidence="2">The sequence shown here is derived from an EMBL/GenBank/DDBJ whole genome shotgun (WGS) entry which is preliminary data.</text>
</comment>
<sequence>MDKQLTMLVTAFIVISAIWEIISGRTRNGHKTGQDWKVAFLATFMMIVVQRPLLLLAITLVMSTLFPGSAGSLSWLEEQYFWPTIIVFFCIEEFLHGAFHLFAHSRRPNNKVLQWIQAVYKMSHRPHHLAGGQDNKGQLSVTQTFVNGWAWWFIMPNFMFQLVCLYLGLVEVFLISNAFKGLWAAQTHVNWNWDLYFHNHRWAWVRKTMWCLAHIITFPTQHHQHHARGPNSAKNVTATLAIYDWLIFRTLAIETSKPDIYGWRQNDDEANSVLKRYFYWDVRNFMPGGAAKAKARAEAKAARKAAKLDQKKAPEAA</sequence>
<keyword evidence="1" id="KW-0812">Transmembrane</keyword>
<keyword evidence="3" id="KW-1185">Reference proteome</keyword>
<evidence type="ECO:0000313" key="2">
    <source>
        <dbReference type="EMBL" id="MQX54718.1"/>
    </source>
</evidence>
<proteinExistence type="predicted"/>
<dbReference type="EMBL" id="WIRE01000002">
    <property type="protein sequence ID" value="MQX54718.1"/>
    <property type="molecule type" value="Genomic_DNA"/>
</dbReference>
<reference evidence="2 3" key="1">
    <citation type="submission" date="2019-10" db="EMBL/GenBank/DDBJ databases">
        <title>Alcanivorax sp.PA15-N-34 draft genome sequence.</title>
        <authorList>
            <person name="Liao X."/>
            <person name="Shao Z."/>
        </authorList>
    </citation>
    <scope>NUCLEOTIDE SEQUENCE [LARGE SCALE GENOMIC DNA]</scope>
    <source>
        <strain evidence="2 3">PA15-N-34</strain>
    </source>
</reference>
<gene>
    <name evidence="2" type="ORF">GFN93_15825</name>
</gene>